<gene>
    <name evidence="1" type="ORF">ARMGADRAFT_1030727</name>
</gene>
<organism evidence="1 2">
    <name type="scientific">Armillaria gallica</name>
    <name type="common">Bulbous honey fungus</name>
    <name type="synonym">Armillaria bulbosa</name>
    <dbReference type="NCBI Taxonomy" id="47427"/>
    <lineage>
        <taxon>Eukaryota</taxon>
        <taxon>Fungi</taxon>
        <taxon>Dikarya</taxon>
        <taxon>Basidiomycota</taxon>
        <taxon>Agaricomycotina</taxon>
        <taxon>Agaricomycetes</taxon>
        <taxon>Agaricomycetidae</taxon>
        <taxon>Agaricales</taxon>
        <taxon>Marasmiineae</taxon>
        <taxon>Physalacriaceae</taxon>
        <taxon>Armillaria</taxon>
    </lineage>
</organism>
<name>A0A2H3DLR6_ARMGA</name>
<proteinExistence type="predicted"/>
<keyword evidence="2" id="KW-1185">Reference proteome</keyword>
<evidence type="ECO:0000313" key="1">
    <source>
        <dbReference type="EMBL" id="PBK92422.1"/>
    </source>
</evidence>
<dbReference type="Proteomes" id="UP000217790">
    <property type="component" value="Unassembled WGS sequence"/>
</dbReference>
<protein>
    <submittedName>
        <fullName evidence="1">Uncharacterized protein</fullName>
    </submittedName>
</protein>
<accession>A0A2H3DLR6</accession>
<dbReference type="OrthoDB" id="3035754at2759"/>
<evidence type="ECO:0000313" key="2">
    <source>
        <dbReference type="Proteomes" id="UP000217790"/>
    </source>
</evidence>
<dbReference type="EMBL" id="KZ293658">
    <property type="protein sequence ID" value="PBK92422.1"/>
    <property type="molecule type" value="Genomic_DNA"/>
</dbReference>
<dbReference type="AlphaFoldDB" id="A0A2H3DLR6"/>
<reference evidence="2" key="1">
    <citation type="journal article" date="2017" name="Nat. Ecol. Evol.">
        <title>Genome expansion and lineage-specific genetic innovations in the forest pathogenic fungi Armillaria.</title>
        <authorList>
            <person name="Sipos G."/>
            <person name="Prasanna A.N."/>
            <person name="Walter M.C."/>
            <person name="O'Connor E."/>
            <person name="Balint B."/>
            <person name="Krizsan K."/>
            <person name="Kiss B."/>
            <person name="Hess J."/>
            <person name="Varga T."/>
            <person name="Slot J."/>
            <person name="Riley R."/>
            <person name="Boka B."/>
            <person name="Rigling D."/>
            <person name="Barry K."/>
            <person name="Lee J."/>
            <person name="Mihaltcheva S."/>
            <person name="LaButti K."/>
            <person name="Lipzen A."/>
            <person name="Waldron R."/>
            <person name="Moloney N.M."/>
            <person name="Sperisen C."/>
            <person name="Kredics L."/>
            <person name="Vagvoelgyi C."/>
            <person name="Patrignani A."/>
            <person name="Fitzpatrick D."/>
            <person name="Nagy I."/>
            <person name="Doyle S."/>
            <person name="Anderson J.B."/>
            <person name="Grigoriev I.V."/>
            <person name="Gueldener U."/>
            <person name="Muensterkoetter M."/>
            <person name="Nagy L.G."/>
        </authorList>
    </citation>
    <scope>NUCLEOTIDE SEQUENCE [LARGE SCALE GENOMIC DNA]</scope>
    <source>
        <strain evidence="2">Ar21-2</strain>
    </source>
</reference>
<dbReference type="InParanoid" id="A0A2H3DLR6"/>
<sequence>MPRNMLALFFESSPKKTAAKMADTLSEKVRTVLQSGKPYYWAALFESRGPGPRFVPVPLIESAAEYRTRDDVHMDYWLSRRQTMGGVMDTNAGMKVIGDAFVVYYFPHMQWQSRTRNMALKSIGLYGEEDLLIMKLDRRVEEGSVEIGHLFTGDLIEATKELIHNQSELKVARLFCEWNKGSRSGKKTVTTMDDRYKALDCIVQSFYRGTRKAVARLVYENEVYVHEANATTSVYYDSTENTVYQGVLLGQLHFGMCVMGDILFPSMHNDHWLRLGPILRHSSGEILFDAQVNALKGLFLRDQNKVGLSLSVSSRGWIFDGGDCKQYLMLYADPRVVRVHAPGYRFADVTDDMSSSIQMAMTEEMLSESADFPVRVVVNLKKHLSA</sequence>